<dbReference type="PANTHER" id="PTHR11731">
    <property type="entry name" value="PROTEASE FAMILY S9B,C DIPEPTIDYL-PEPTIDASE IV-RELATED"/>
    <property type="match status" value="1"/>
</dbReference>
<dbReference type="InterPro" id="IPR001375">
    <property type="entry name" value="Peptidase_S9_cat"/>
</dbReference>
<dbReference type="Pfam" id="PF00326">
    <property type="entry name" value="Peptidase_S9"/>
    <property type="match status" value="1"/>
</dbReference>
<evidence type="ECO:0000259" key="2">
    <source>
        <dbReference type="Pfam" id="PF00326"/>
    </source>
</evidence>
<dbReference type="EMBL" id="DVHI01000092">
    <property type="protein sequence ID" value="HIR63322.1"/>
    <property type="molecule type" value="Genomic_DNA"/>
</dbReference>
<dbReference type="Gene3D" id="3.40.50.1820">
    <property type="entry name" value="alpha/beta hydrolase"/>
    <property type="match status" value="1"/>
</dbReference>
<protein>
    <submittedName>
        <fullName evidence="4">S9 family peptidase</fullName>
    </submittedName>
</protein>
<dbReference type="GO" id="GO:0006508">
    <property type="term" value="P:proteolysis"/>
    <property type="evidence" value="ECO:0007669"/>
    <property type="project" value="InterPro"/>
</dbReference>
<accession>A0A9D1J752</accession>
<dbReference type="InterPro" id="IPR050278">
    <property type="entry name" value="Serine_Prot_S9B/DPPIV"/>
</dbReference>
<evidence type="ECO:0000259" key="3">
    <source>
        <dbReference type="Pfam" id="PF00930"/>
    </source>
</evidence>
<feature type="signal peptide" evidence="1">
    <location>
        <begin position="1"/>
        <end position="23"/>
    </location>
</feature>
<dbReference type="SUPFAM" id="SSF82171">
    <property type="entry name" value="DPP6 N-terminal domain-like"/>
    <property type="match status" value="1"/>
</dbReference>
<feature type="domain" description="Dipeptidylpeptidase IV N-terminal" evidence="3">
    <location>
        <begin position="106"/>
        <end position="458"/>
    </location>
</feature>
<dbReference type="Pfam" id="PF00930">
    <property type="entry name" value="DPPIV_N"/>
    <property type="match status" value="1"/>
</dbReference>
<dbReference type="Gene3D" id="2.140.10.30">
    <property type="entry name" value="Dipeptidylpeptidase IV, N-terminal domain"/>
    <property type="match status" value="1"/>
</dbReference>
<dbReference type="SUPFAM" id="SSF53474">
    <property type="entry name" value="alpha/beta-Hydrolases"/>
    <property type="match status" value="1"/>
</dbReference>
<dbReference type="PANTHER" id="PTHR11731:SF193">
    <property type="entry name" value="DIPEPTIDYL PEPTIDASE 9"/>
    <property type="match status" value="1"/>
</dbReference>
<keyword evidence="1" id="KW-0732">Signal</keyword>
<reference evidence="4" key="2">
    <citation type="journal article" date="2021" name="PeerJ">
        <title>Extensive microbial diversity within the chicken gut microbiome revealed by metagenomics and culture.</title>
        <authorList>
            <person name="Gilroy R."/>
            <person name="Ravi A."/>
            <person name="Getino M."/>
            <person name="Pursley I."/>
            <person name="Horton D.L."/>
            <person name="Alikhan N.F."/>
            <person name="Baker D."/>
            <person name="Gharbi K."/>
            <person name="Hall N."/>
            <person name="Watson M."/>
            <person name="Adriaenssens E.M."/>
            <person name="Foster-Nyarko E."/>
            <person name="Jarju S."/>
            <person name="Secka A."/>
            <person name="Antonio M."/>
            <person name="Oren A."/>
            <person name="Chaudhuri R.R."/>
            <person name="La Ragione R."/>
            <person name="Hildebrand F."/>
            <person name="Pallen M.J."/>
        </authorList>
    </citation>
    <scope>NUCLEOTIDE SEQUENCE</scope>
    <source>
        <strain evidence="4">ChiHjej13B12-12457</strain>
    </source>
</reference>
<reference evidence="4" key="1">
    <citation type="submission" date="2020-10" db="EMBL/GenBank/DDBJ databases">
        <authorList>
            <person name="Gilroy R."/>
        </authorList>
    </citation>
    <scope>NUCLEOTIDE SEQUENCE</scope>
    <source>
        <strain evidence="4">ChiHjej13B12-12457</strain>
    </source>
</reference>
<gene>
    <name evidence="4" type="ORF">IAC94_07365</name>
</gene>
<sequence length="745" mass="84795">MKYSRIISAAALLVTAAVISSSAQDGKLTLEDIYRNYEYSAKGVSAFRWAEDGHSFLTIERDGATGGQNIVLNDIRTGEKTVTVAASSLIPEGWDRPLTINGYTWSPDGSQLMIYTDAQRVWRTAKRGNYWIYIPASGELRQLGLPGFEPCWMQFAKFSPDGTKIAYVYKNNLYVESLADGTVRQLTSDGNDEIINGQFDWVYEEELHQQDGWRWSPDSRSIAYWQFDTRGTGTFYMIDNIDSIYSTVIPLPYPKAGTTNSAARIGVVDVDAAEPATRWFEFEGDPREHYLARMEFVPGSDEVMIQRLNRAQNTDWVFYGNIRTMELTPVLTETDEAFLDVHDDIVWLEDGKYFTWTSERDGWRHLYRVSRDGSDMTLITNGDFDYESIIRIDAEGGWVYYIGTPDSPIDRYLYRSRLDGKGEPERLTPADAPAGHHYYNISPDAKYAMHTFSNSETPTVYEIVTLPRHKTVRVLEDNHELAAKFAALDLNPKEFFRVDIGDIELDGWMIKPAGFDPSQKYPVIFFIYGEPWQSTVQNSWGGGDLWSRFLAQQGYVVMSVDPRGTATPRGHEWRKCVHGKIGILPIADHAAAVTRLLQTYSFMDPARIGIWGWSGGGSSTAHLMFKYPDIYSTGIAVAGVYSLYLYDTIYQERYSGIPSLNPQSYHDGSAINFAGGLKGDLLLIHGTGDDNVHYQCCEMLVNELIRQNKMFYQLSYPMRTHGISERENTTYHLYQSMFKFWEEHL</sequence>
<dbReference type="GO" id="GO:0008239">
    <property type="term" value="F:dipeptidyl-peptidase activity"/>
    <property type="evidence" value="ECO:0007669"/>
    <property type="project" value="TreeGrafter"/>
</dbReference>
<dbReference type="Proteomes" id="UP000886744">
    <property type="component" value="Unassembled WGS sequence"/>
</dbReference>
<feature type="domain" description="Peptidase S9 prolyl oligopeptidase catalytic" evidence="2">
    <location>
        <begin position="549"/>
        <end position="745"/>
    </location>
</feature>
<organism evidence="4 5">
    <name type="scientific">Candidatus Coprenecus avistercoris</name>
    <dbReference type="NCBI Taxonomy" id="2840730"/>
    <lineage>
        <taxon>Bacteria</taxon>
        <taxon>Pseudomonadati</taxon>
        <taxon>Bacteroidota</taxon>
        <taxon>Bacteroidia</taxon>
        <taxon>Bacteroidales</taxon>
        <taxon>Rikenellaceae</taxon>
        <taxon>Rikenellaceae incertae sedis</taxon>
        <taxon>Candidatus Coprenecus</taxon>
    </lineage>
</organism>
<evidence type="ECO:0000313" key="4">
    <source>
        <dbReference type="EMBL" id="HIR63322.1"/>
    </source>
</evidence>
<comment type="caution">
    <text evidence="4">The sequence shown here is derived from an EMBL/GenBank/DDBJ whole genome shotgun (WGS) entry which is preliminary data.</text>
</comment>
<evidence type="ECO:0000313" key="5">
    <source>
        <dbReference type="Proteomes" id="UP000886744"/>
    </source>
</evidence>
<evidence type="ECO:0000256" key="1">
    <source>
        <dbReference type="SAM" id="SignalP"/>
    </source>
</evidence>
<dbReference type="GO" id="GO:0008236">
    <property type="term" value="F:serine-type peptidase activity"/>
    <property type="evidence" value="ECO:0007669"/>
    <property type="project" value="InterPro"/>
</dbReference>
<feature type="chain" id="PRO_5039643627" evidence="1">
    <location>
        <begin position="24"/>
        <end position="745"/>
    </location>
</feature>
<dbReference type="InterPro" id="IPR029058">
    <property type="entry name" value="AB_hydrolase_fold"/>
</dbReference>
<dbReference type="InterPro" id="IPR002469">
    <property type="entry name" value="Peptidase_S9B_N"/>
</dbReference>
<dbReference type="AlphaFoldDB" id="A0A9D1J752"/>
<name>A0A9D1J752_9BACT</name>
<proteinExistence type="predicted"/>